<name>U4L523_PYROM</name>
<accession>U4L523</accession>
<dbReference type="EMBL" id="HF935680">
    <property type="protein sequence ID" value="CCX12157.1"/>
    <property type="molecule type" value="Genomic_DNA"/>
</dbReference>
<dbReference type="Proteomes" id="UP000018144">
    <property type="component" value="Unassembled WGS sequence"/>
</dbReference>
<dbReference type="AlphaFoldDB" id="U4L523"/>
<protein>
    <submittedName>
        <fullName evidence="1">Uncharacterized protein</fullName>
    </submittedName>
</protein>
<reference evidence="1 2" key="1">
    <citation type="journal article" date="2013" name="PLoS Genet.">
        <title>The genome and development-dependent transcriptomes of Pyronema confluens: a window into fungal evolution.</title>
        <authorList>
            <person name="Traeger S."/>
            <person name="Altegoer F."/>
            <person name="Freitag M."/>
            <person name="Gabaldon T."/>
            <person name="Kempken F."/>
            <person name="Kumar A."/>
            <person name="Marcet-Houben M."/>
            <person name="Poggeler S."/>
            <person name="Stajich J.E."/>
            <person name="Nowrousian M."/>
        </authorList>
    </citation>
    <scope>NUCLEOTIDE SEQUENCE [LARGE SCALE GENOMIC DNA]</scope>
    <source>
        <strain evidence="2">CBS 100304</strain>
        <tissue evidence="1">Vegetative mycelium</tissue>
    </source>
</reference>
<proteinExistence type="predicted"/>
<gene>
    <name evidence="1" type="ORF">PCON_11751</name>
</gene>
<evidence type="ECO:0000313" key="2">
    <source>
        <dbReference type="Proteomes" id="UP000018144"/>
    </source>
</evidence>
<organism evidence="1 2">
    <name type="scientific">Pyronema omphalodes (strain CBS 100304)</name>
    <name type="common">Pyronema confluens</name>
    <dbReference type="NCBI Taxonomy" id="1076935"/>
    <lineage>
        <taxon>Eukaryota</taxon>
        <taxon>Fungi</taxon>
        <taxon>Dikarya</taxon>
        <taxon>Ascomycota</taxon>
        <taxon>Pezizomycotina</taxon>
        <taxon>Pezizomycetes</taxon>
        <taxon>Pezizales</taxon>
        <taxon>Pyronemataceae</taxon>
        <taxon>Pyronema</taxon>
    </lineage>
</organism>
<keyword evidence="2" id="KW-1185">Reference proteome</keyword>
<evidence type="ECO:0000313" key="1">
    <source>
        <dbReference type="EMBL" id="CCX12157.1"/>
    </source>
</evidence>
<sequence>MASPRVPTSLARDPEAAVIRFMSFNWFRRSRFSGERRKGKEEYVKGLLSTLYPGSPGSLSRGDAHISVYLDSETPSNSVELRQGPD</sequence>